<keyword evidence="1" id="KW-0472">Membrane</keyword>
<comment type="caution">
    <text evidence="2">The sequence shown here is derived from an EMBL/GenBank/DDBJ whole genome shotgun (WGS) entry which is preliminary data.</text>
</comment>
<evidence type="ECO:0000313" key="3">
    <source>
        <dbReference type="Proteomes" id="UP001218218"/>
    </source>
</evidence>
<keyword evidence="2" id="KW-0808">Transferase</keyword>
<keyword evidence="1" id="KW-0812">Transmembrane</keyword>
<dbReference type="Pfam" id="PF11735">
    <property type="entry name" value="CAP59_mtransfer"/>
    <property type="match status" value="1"/>
</dbReference>
<name>A0AAD7EIL2_9AGAR</name>
<dbReference type="Proteomes" id="UP001218218">
    <property type="component" value="Unassembled WGS sequence"/>
</dbReference>
<keyword evidence="2" id="KW-0328">Glycosyltransferase</keyword>
<dbReference type="GO" id="GO:0016757">
    <property type="term" value="F:glycosyltransferase activity"/>
    <property type="evidence" value="ECO:0007669"/>
    <property type="project" value="UniProtKB-KW"/>
</dbReference>
<feature type="transmembrane region" description="Helical" evidence="1">
    <location>
        <begin position="147"/>
        <end position="165"/>
    </location>
</feature>
<dbReference type="PANTHER" id="PTHR34144">
    <property type="entry name" value="CHROMOSOME 8, WHOLE GENOME SHOTGUN SEQUENCE"/>
    <property type="match status" value="1"/>
</dbReference>
<dbReference type="EMBL" id="JARIHO010000045">
    <property type="protein sequence ID" value="KAJ7323888.1"/>
    <property type="molecule type" value="Genomic_DNA"/>
</dbReference>
<evidence type="ECO:0000313" key="2">
    <source>
        <dbReference type="EMBL" id="KAJ7323888.1"/>
    </source>
</evidence>
<organism evidence="2 3">
    <name type="scientific">Mycena albidolilacea</name>
    <dbReference type="NCBI Taxonomy" id="1033008"/>
    <lineage>
        <taxon>Eukaryota</taxon>
        <taxon>Fungi</taxon>
        <taxon>Dikarya</taxon>
        <taxon>Basidiomycota</taxon>
        <taxon>Agaricomycotina</taxon>
        <taxon>Agaricomycetes</taxon>
        <taxon>Agaricomycetidae</taxon>
        <taxon>Agaricales</taxon>
        <taxon>Marasmiineae</taxon>
        <taxon>Mycenaceae</taxon>
        <taxon>Mycena</taxon>
    </lineage>
</organism>
<sequence length="530" mass="61347">MDRTLSRLATMSLHRSRIFSLSSLLRRITTRTITRFIRSFAPALCFILIFYLCRLLWLDKMAGAWSPAFPVPRTVFVLILVATPLWGLFMASFYPLRRLILWLWIRLQNFRHFRYRRTPSALPIALQRFMSDLGEDPAMKNLGYGEWAVYVGYLSLTVLGLYGLWTYEQPVDHRFKPDVNLANNMPKRAGYGTGQKIFIAAMFHNNYDVLPYWINQMTRLIYYLGPDNVFVSVLESYSSDNSPVLLDGFDRWLEEMNIAHRILTRDTSLMRPESMNTAPPRIRFLAASRNRVMQPLVERGGYERVIFSNDVFVEAESIVELLNTKGGNYDMACGLDLSYWGLFDQWVIRDRLGRIASTLWPYFLEDSGFRAVMADEPAPVFTCWNGIVSIRADPFLPPHLRTGQLSLSPLATPLPPTHPAYPQPANLTPAATPPLRFRASAKHECFSSESFNLPYDLRRQFGLQRIYVNPRVINSYVWAHYVWFKYITRHWAVKWWIEKVENGNGIHLAKLVLGDPARVWQWDGGECHPG</sequence>
<dbReference type="PANTHER" id="PTHR34144:SF7">
    <property type="entry name" value="EXPORT PROTEIN (CAP59), PUTATIVE (AFU_ORTHOLOGUE AFUA_7G05020)-RELATED"/>
    <property type="match status" value="1"/>
</dbReference>
<dbReference type="AlphaFoldDB" id="A0AAD7EIL2"/>
<gene>
    <name evidence="2" type="ORF">DFH08DRAFT_752769</name>
</gene>
<accession>A0AAD7EIL2</accession>
<feature type="transmembrane region" description="Helical" evidence="1">
    <location>
        <begin position="77"/>
        <end position="96"/>
    </location>
</feature>
<reference evidence="2" key="1">
    <citation type="submission" date="2023-03" db="EMBL/GenBank/DDBJ databases">
        <title>Massive genome expansion in bonnet fungi (Mycena s.s.) driven by repeated elements and novel gene families across ecological guilds.</title>
        <authorList>
            <consortium name="Lawrence Berkeley National Laboratory"/>
            <person name="Harder C.B."/>
            <person name="Miyauchi S."/>
            <person name="Viragh M."/>
            <person name="Kuo A."/>
            <person name="Thoen E."/>
            <person name="Andreopoulos B."/>
            <person name="Lu D."/>
            <person name="Skrede I."/>
            <person name="Drula E."/>
            <person name="Henrissat B."/>
            <person name="Morin E."/>
            <person name="Kohler A."/>
            <person name="Barry K."/>
            <person name="LaButti K."/>
            <person name="Morin E."/>
            <person name="Salamov A."/>
            <person name="Lipzen A."/>
            <person name="Mereny Z."/>
            <person name="Hegedus B."/>
            <person name="Baldrian P."/>
            <person name="Stursova M."/>
            <person name="Weitz H."/>
            <person name="Taylor A."/>
            <person name="Grigoriev I.V."/>
            <person name="Nagy L.G."/>
            <person name="Martin F."/>
            <person name="Kauserud H."/>
        </authorList>
    </citation>
    <scope>NUCLEOTIDE SEQUENCE</scope>
    <source>
        <strain evidence="2">CBHHK002</strain>
    </source>
</reference>
<feature type="transmembrane region" description="Helical" evidence="1">
    <location>
        <begin position="36"/>
        <end position="57"/>
    </location>
</feature>
<evidence type="ECO:0000256" key="1">
    <source>
        <dbReference type="SAM" id="Phobius"/>
    </source>
</evidence>
<dbReference type="InterPro" id="IPR021047">
    <property type="entry name" value="Mannosyltransferase_CMT1"/>
</dbReference>
<keyword evidence="3" id="KW-1185">Reference proteome</keyword>
<proteinExistence type="predicted"/>
<protein>
    <submittedName>
        <fullName evidence="2">Cryptococcal mannosyltransferase 1-domain-containing protein</fullName>
    </submittedName>
</protein>
<keyword evidence="1" id="KW-1133">Transmembrane helix</keyword>